<dbReference type="InterPro" id="IPR004307">
    <property type="entry name" value="TspO_MBR"/>
</dbReference>
<dbReference type="EMBL" id="JACHMN010000001">
    <property type="protein sequence ID" value="MBB5867349.1"/>
    <property type="molecule type" value="Genomic_DNA"/>
</dbReference>
<name>A0A841BJK4_9ACTN</name>
<sequence>MTSDPIHQPRSRQWLGLAAFAAAVTVTALIGTLAVTGTAEQYNTLQQPGWAPPSWIFGPVWTALYAMIAVSGWLVWRKSGIGPAIAVFAAQLVLNAIWTPLFFGGDLFGLAFVDIVALWILIGVTIIMFWRISKPATWLLVPYWMWVTFASALNFAVWQLNT</sequence>
<feature type="transmembrane region" description="Helical" evidence="6">
    <location>
        <begin position="83"/>
        <end position="101"/>
    </location>
</feature>
<gene>
    <name evidence="7" type="ORF">F4553_000728</name>
</gene>
<comment type="similarity">
    <text evidence="2">Belongs to the TspO/BZRP family.</text>
</comment>
<dbReference type="AlphaFoldDB" id="A0A841BJK4"/>
<comment type="caution">
    <text evidence="7">The sequence shown here is derived from an EMBL/GenBank/DDBJ whole genome shotgun (WGS) entry which is preliminary data.</text>
</comment>
<keyword evidence="3 6" id="KW-0812">Transmembrane</keyword>
<feature type="transmembrane region" description="Helical" evidence="6">
    <location>
        <begin position="107"/>
        <end position="130"/>
    </location>
</feature>
<evidence type="ECO:0000313" key="7">
    <source>
        <dbReference type="EMBL" id="MBB5867349.1"/>
    </source>
</evidence>
<accession>A0A841BJK4</accession>
<dbReference type="InterPro" id="IPR038330">
    <property type="entry name" value="TspO/MBR-related_sf"/>
</dbReference>
<dbReference type="GO" id="GO:0016020">
    <property type="term" value="C:membrane"/>
    <property type="evidence" value="ECO:0007669"/>
    <property type="project" value="UniProtKB-SubCell"/>
</dbReference>
<evidence type="ECO:0000256" key="1">
    <source>
        <dbReference type="ARBA" id="ARBA00004141"/>
    </source>
</evidence>
<keyword evidence="5 6" id="KW-0472">Membrane</keyword>
<feature type="transmembrane region" description="Helical" evidence="6">
    <location>
        <begin position="55"/>
        <end position="76"/>
    </location>
</feature>
<evidence type="ECO:0000256" key="6">
    <source>
        <dbReference type="SAM" id="Phobius"/>
    </source>
</evidence>
<keyword evidence="4 6" id="KW-1133">Transmembrane helix</keyword>
<dbReference type="Proteomes" id="UP000587527">
    <property type="component" value="Unassembled WGS sequence"/>
</dbReference>
<protein>
    <submittedName>
        <fullName evidence="7">Tryptophan-rich sensory protein</fullName>
    </submittedName>
</protein>
<dbReference type="Pfam" id="PF03073">
    <property type="entry name" value="TspO_MBR"/>
    <property type="match status" value="1"/>
</dbReference>
<dbReference type="GO" id="GO:0033013">
    <property type="term" value="P:tetrapyrrole metabolic process"/>
    <property type="evidence" value="ECO:0007669"/>
    <property type="project" value="UniProtKB-ARBA"/>
</dbReference>
<feature type="transmembrane region" description="Helical" evidence="6">
    <location>
        <begin position="137"/>
        <end position="158"/>
    </location>
</feature>
<dbReference type="FunFam" id="1.20.1260.100:FF:000001">
    <property type="entry name" value="translocator protein 2"/>
    <property type="match status" value="1"/>
</dbReference>
<dbReference type="PANTHER" id="PTHR10057:SF0">
    <property type="entry name" value="TRANSLOCATOR PROTEIN"/>
    <property type="match status" value="1"/>
</dbReference>
<evidence type="ECO:0000313" key="8">
    <source>
        <dbReference type="Proteomes" id="UP000587527"/>
    </source>
</evidence>
<dbReference type="CDD" id="cd15904">
    <property type="entry name" value="TSPO_MBR"/>
    <property type="match status" value="1"/>
</dbReference>
<evidence type="ECO:0000256" key="3">
    <source>
        <dbReference type="ARBA" id="ARBA00022692"/>
    </source>
</evidence>
<dbReference type="RefSeq" id="WP_184831958.1">
    <property type="nucleotide sequence ID" value="NZ_JACHMN010000001.1"/>
</dbReference>
<evidence type="ECO:0000256" key="5">
    <source>
        <dbReference type="ARBA" id="ARBA00023136"/>
    </source>
</evidence>
<evidence type="ECO:0000256" key="2">
    <source>
        <dbReference type="ARBA" id="ARBA00007524"/>
    </source>
</evidence>
<evidence type="ECO:0000256" key="4">
    <source>
        <dbReference type="ARBA" id="ARBA00022989"/>
    </source>
</evidence>
<keyword evidence="8" id="KW-1185">Reference proteome</keyword>
<reference evidence="7 8" key="1">
    <citation type="submission" date="2020-08" db="EMBL/GenBank/DDBJ databases">
        <title>Sequencing the genomes of 1000 actinobacteria strains.</title>
        <authorList>
            <person name="Klenk H.-P."/>
        </authorList>
    </citation>
    <scope>NUCLEOTIDE SEQUENCE [LARGE SCALE GENOMIC DNA]</scope>
    <source>
        <strain evidence="7 8">DSM 45362</strain>
    </source>
</reference>
<dbReference type="Gene3D" id="1.20.1260.100">
    <property type="entry name" value="TspO/MBR protein"/>
    <property type="match status" value="1"/>
</dbReference>
<proteinExistence type="inferred from homology"/>
<dbReference type="PIRSF" id="PIRSF005859">
    <property type="entry name" value="PBR"/>
    <property type="match status" value="1"/>
</dbReference>
<organism evidence="7 8">
    <name type="scientific">Allocatelliglobosispora scoriae</name>
    <dbReference type="NCBI Taxonomy" id="643052"/>
    <lineage>
        <taxon>Bacteria</taxon>
        <taxon>Bacillati</taxon>
        <taxon>Actinomycetota</taxon>
        <taxon>Actinomycetes</taxon>
        <taxon>Micromonosporales</taxon>
        <taxon>Micromonosporaceae</taxon>
        <taxon>Allocatelliglobosispora</taxon>
    </lineage>
</organism>
<comment type="subcellular location">
    <subcellularLocation>
        <location evidence="1">Membrane</location>
        <topology evidence="1">Multi-pass membrane protein</topology>
    </subcellularLocation>
</comment>
<dbReference type="PANTHER" id="PTHR10057">
    <property type="entry name" value="PERIPHERAL-TYPE BENZODIAZEPINE RECEPTOR"/>
    <property type="match status" value="1"/>
</dbReference>
<feature type="transmembrane region" description="Helical" evidence="6">
    <location>
        <begin position="14"/>
        <end position="35"/>
    </location>
</feature>